<protein>
    <recommendedName>
        <fullName evidence="2">Reverse transcriptase domain-containing protein</fullName>
    </recommendedName>
</protein>
<accession>A0A816FYV0</accession>
<dbReference type="InterPro" id="IPR000477">
    <property type="entry name" value="RT_dom"/>
</dbReference>
<feature type="domain" description="Reverse transcriptase" evidence="2">
    <location>
        <begin position="687"/>
        <end position="936"/>
    </location>
</feature>
<feature type="compositionally biased region" description="Acidic residues" evidence="1">
    <location>
        <begin position="1166"/>
        <end position="1175"/>
    </location>
</feature>
<organism evidence="3 4">
    <name type="scientific">Rotaria magnacalcarata</name>
    <dbReference type="NCBI Taxonomy" id="392030"/>
    <lineage>
        <taxon>Eukaryota</taxon>
        <taxon>Metazoa</taxon>
        <taxon>Spiralia</taxon>
        <taxon>Gnathifera</taxon>
        <taxon>Rotifera</taxon>
        <taxon>Eurotatoria</taxon>
        <taxon>Bdelloidea</taxon>
        <taxon>Philodinida</taxon>
        <taxon>Philodinidae</taxon>
        <taxon>Rotaria</taxon>
    </lineage>
</organism>
<feature type="compositionally biased region" description="Polar residues" evidence="1">
    <location>
        <begin position="1066"/>
        <end position="1077"/>
    </location>
</feature>
<evidence type="ECO:0000313" key="3">
    <source>
        <dbReference type="EMBL" id="CAF1667492.1"/>
    </source>
</evidence>
<dbReference type="PROSITE" id="PS50878">
    <property type="entry name" value="RT_POL"/>
    <property type="match status" value="1"/>
</dbReference>
<evidence type="ECO:0000313" key="4">
    <source>
        <dbReference type="Proteomes" id="UP000663834"/>
    </source>
</evidence>
<dbReference type="PANTHER" id="PTHR21301:SF10">
    <property type="entry name" value="REVERSE TRANSCRIPTASE DOMAIN-CONTAINING PROTEIN"/>
    <property type="match status" value="1"/>
</dbReference>
<evidence type="ECO:0000256" key="1">
    <source>
        <dbReference type="SAM" id="MobiDB-lite"/>
    </source>
</evidence>
<feature type="region of interest" description="Disordered" evidence="1">
    <location>
        <begin position="1152"/>
        <end position="1175"/>
    </location>
</feature>
<proteinExistence type="predicted"/>
<dbReference type="OrthoDB" id="9907859at2759"/>
<dbReference type="Pfam" id="PF26215">
    <property type="entry name" value="HTH_animal"/>
    <property type="match status" value="1"/>
</dbReference>
<dbReference type="InterPro" id="IPR058912">
    <property type="entry name" value="HTH_animal"/>
</dbReference>
<name>A0A816FYV0_9BILA</name>
<feature type="compositionally biased region" description="Basic and acidic residues" evidence="1">
    <location>
        <begin position="1154"/>
        <end position="1165"/>
    </location>
</feature>
<feature type="region of interest" description="Disordered" evidence="1">
    <location>
        <begin position="60"/>
        <end position="81"/>
    </location>
</feature>
<comment type="caution">
    <text evidence="3">The sequence shown here is derived from an EMBL/GenBank/DDBJ whole genome shotgun (WGS) entry which is preliminary data.</text>
</comment>
<feature type="region of interest" description="Disordered" evidence="1">
    <location>
        <begin position="1039"/>
        <end position="1077"/>
    </location>
</feature>
<gene>
    <name evidence="3" type="ORF">KQP761_LOCUS33436</name>
</gene>
<evidence type="ECO:0000259" key="2">
    <source>
        <dbReference type="PROSITE" id="PS50878"/>
    </source>
</evidence>
<dbReference type="PANTHER" id="PTHR21301">
    <property type="entry name" value="REVERSE TRANSCRIPTASE"/>
    <property type="match status" value="1"/>
</dbReference>
<dbReference type="EMBL" id="CAJNOW010018718">
    <property type="protein sequence ID" value="CAF1667492.1"/>
    <property type="molecule type" value="Genomic_DNA"/>
</dbReference>
<dbReference type="AlphaFoldDB" id="A0A816FYV0"/>
<reference evidence="3" key="1">
    <citation type="submission" date="2021-02" db="EMBL/GenBank/DDBJ databases">
        <authorList>
            <person name="Nowell W R."/>
        </authorList>
    </citation>
    <scope>NUCLEOTIDE SEQUENCE</scope>
</reference>
<dbReference type="Proteomes" id="UP000663834">
    <property type="component" value="Unassembled WGS sequence"/>
</dbReference>
<sequence>MDVNNMDRQDNVAISIQEPLKEKKCHGNRRNQRFRRKCRAEKMNPAKIKKLVKKRNRFYNKNKKKKSNEESTKLKGGLAPAGKNYQTQSILQTTTSFNKRKRDISSQQISSKITNQTIIPKSTSSISILQSSSKKMKNISAIMNDDTIINENNNDINKHINYRQPMYLTRSSSILCQILNKALNYSLKKEDEKEFIFQRLQLLDQQYCLEMDRQLWQSYLDIGIQQNFWPDQLYTMAKTNDFDLCKQYVTNYIENNKKQLNHCQFELTKQEQQFQTCSIKELSFEQMEQRLKELVDRERKYLSKRNNNKLTKFKDDISGKQLLKTMSTASLMKNQPTEHINQLITIREKQAKIWKEQLMLETRISCKFLPETFGQLDHYITSADYLPLNNDTKIIEIKNKRYKTIQETKRQWLNYFLNIYEIEIQEYEQQYQNEFIKLESLFSTNNNDNMINETTMLNNIKQYINNRIQRLKKDIYDEMPSFRRIILQNRQRSSSTKNVIGVSSEPYLDLISNPFNKCQWNYLSLGPSYIRINQSAIRPTCQQETEIKKQHKDIYSKVEKHLTGYSHHIPRNNPIFKQYSDHLLDYLNDSYLTPLSYKDQLKSLERAQILGSIRRIIQNMNLIIRVTDKGNNFYIGSAIEFEKKAQKFFSDTNAFIELSSNPFNEILDKVIQLLNTLRQKDFIRKWQYEQMMPDRAKCELAHLYFNPKTHKDGIPVRPIENTIHAATTKISKFLDKILRPIFDDKCKDTTIIDGASLITELSKYNKKGLLKPTTLFCTFDIRNLYTMLPQEETLDILMTFLHAHGYRKVKGISIDTIKKLASIILKDNVFAYGKKIYKQTTGGAMGSSLTLTLANIFMAKWQQNIVEEQTKTSEFYGRYIDDIFMTWNRSEEELRKFLDDANTWHPNIKLDYKIGYSLPFLDVQLTNNNGILSTSVYHKPAAEPYVTPFISDHPRHVFSNIIKTFIDRAVRYSSTFEAFNYERLHIKLMLLYNGYPSTFIENEFQKYLSSYISTSPFLPLIDNEKKFFQLRQKLLGQPTPRQSQVALSAATADIDNDTDADETKQPNEPSTKPDTATITNYEEKLFLHYTHEKRFTVMKRDMHHVYEHTFEYTPAMNTKVIVGNRNRRPAANELIHKRPTQTFLQNHITQIDNSLEHDDNDKQSEITDDDDEHKQ</sequence>